<comment type="caution">
    <text evidence="2">The sequence shown here is derived from an EMBL/GenBank/DDBJ whole genome shotgun (WGS) entry which is preliminary data.</text>
</comment>
<organism evidence="2 3">
    <name type="scientific">Brassica cretica</name>
    <name type="common">Mustard</name>
    <dbReference type="NCBI Taxonomy" id="69181"/>
    <lineage>
        <taxon>Eukaryota</taxon>
        <taxon>Viridiplantae</taxon>
        <taxon>Streptophyta</taxon>
        <taxon>Embryophyta</taxon>
        <taxon>Tracheophyta</taxon>
        <taxon>Spermatophyta</taxon>
        <taxon>Magnoliopsida</taxon>
        <taxon>eudicotyledons</taxon>
        <taxon>Gunneridae</taxon>
        <taxon>Pentapetalae</taxon>
        <taxon>rosids</taxon>
        <taxon>malvids</taxon>
        <taxon>Brassicales</taxon>
        <taxon>Brassicaceae</taxon>
        <taxon>Brassiceae</taxon>
        <taxon>Brassica</taxon>
    </lineage>
</organism>
<accession>A0A8S9MNN4</accession>
<feature type="compositionally biased region" description="Polar residues" evidence="1">
    <location>
        <begin position="121"/>
        <end position="131"/>
    </location>
</feature>
<protein>
    <submittedName>
        <fullName evidence="2">Uncharacterized protein</fullName>
    </submittedName>
</protein>
<dbReference type="AlphaFoldDB" id="A0A8S9MNN4"/>
<dbReference type="EMBL" id="QGKW02000007">
    <property type="protein sequence ID" value="KAF2619738.1"/>
    <property type="molecule type" value="Genomic_DNA"/>
</dbReference>
<dbReference type="Proteomes" id="UP000712281">
    <property type="component" value="Unassembled WGS sequence"/>
</dbReference>
<evidence type="ECO:0000256" key="1">
    <source>
        <dbReference type="SAM" id="MobiDB-lite"/>
    </source>
</evidence>
<reference evidence="2" key="1">
    <citation type="submission" date="2019-12" db="EMBL/GenBank/DDBJ databases">
        <title>Genome sequencing and annotation of Brassica cretica.</title>
        <authorList>
            <person name="Studholme D.J."/>
            <person name="Sarris P.F."/>
        </authorList>
    </citation>
    <scope>NUCLEOTIDE SEQUENCE</scope>
    <source>
        <strain evidence="2">PFS-001/15</strain>
        <tissue evidence="2">Leaf</tissue>
    </source>
</reference>
<evidence type="ECO:0000313" key="3">
    <source>
        <dbReference type="Proteomes" id="UP000712281"/>
    </source>
</evidence>
<name>A0A8S9MNN4_BRACR</name>
<evidence type="ECO:0000313" key="2">
    <source>
        <dbReference type="EMBL" id="KAF2619738.1"/>
    </source>
</evidence>
<feature type="compositionally biased region" description="Polar residues" evidence="1">
    <location>
        <begin position="74"/>
        <end position="91"/>
    </location>
</feature>
<proteinExistence type="predicted"/>
<feature type="region of interest" description="Disordered" evidence="1">
    <location>
        <begin position="41"/>
        <end position="143"/>
    </location>
</feature>
<sequence>MESKLGLIFVFRRNRLVRVQVGDFAGEDAILPLERHVEPLIPKSTNPKTLAGLNHNHPGKKPKPRSRYKPSRSLTCSRPDQPDLSVSSSCSRLAPARSRQTIKAFPIRRSRPDRRDPIPDCSNSIATSASIRSRPDRKQLDPIGVSSRPVRVQLAVHPSWWSGFNKHLG</sequence>
<gene>
    <name evidence="2" type="ORF">F2Q68_00040932</name>
</gene>
<feature type="compositionally biased region" description="Basic residues" evidence="1">
    <location>
        <begin position="57"/>
        <end position="70"/>
    </location>
</feature>